<comment type="caution">
    <text evidence="2">The sequence shown here is derived from an EMBL/GenBank/DDBJ whole genome shotgun (WGS) entry which is preliminary data.</text>
</comment>
<evidence type="ECO:0000313" key="3">
    <source>
        <dbReference type="Proteomes" id="UP000252415"/>
    </source>
</evidence>
<gene>
    <name evidence="2" type="ORF">DFP97_1616</name>
</gene>
<dbReference type="Proteomes" id="UP000252415">
    <property type="component" value="Unassembled WGS sequence"/>
</dbReference>
<dbReference type="AlphaFoldDB" id="A0A368VEJ7"/>
<keyword evidence="1" id="KW-1133">Transmembrane helix</keyword>
<sequence>MILKMKPYKFFALVCLVILGIIITDGIVKESNSSGFPNKIYYFFQVDIPASIAAGLFPLFMVKNQRYKILLRLCVSFSLISFIILGYVGKVHYEGSESANDWLLLFVYNPFEIYPFVLFTTLVSVGISSFCYFLGAGFEDDIDW</sequence>
<protein>
    <submittedName>
        <fullName evidence="2">Uncharacterized protein</fullName>
    </submittedName>
</protein>
<dbReference type="EMBL" id="QPJD01000061">
    <property type="protein sequence ID" value="RCW39619.1"/>
    <property type="molecule type" value="Genomic_DNA"/>
</dbReference>
<evidence type="ECO:0000313" key="2">
    <source>
        <dbReference type="EMBL" id="RCW39619.1"/>
    </source>
</evidence>
<feature type="transmembrane region" description="Helical" evidence="1">
    <location>
        <begin position="69"/>
        <end position="93"/>
    </location>
</feature>
<keyword evidence="1" id="KW-0472">Membrane</keyword>
<proteinExistence type="predicted"/>
<organism evidence="2 3">
    <name type="scientific">Paenibacillus prosopidis</name>
    <dbReference type="NCBI Taxonomy" id="630520"/>
    <lineage>
        <taxon>Bacteria</taxon>
        <taxon>Bacillati</taxon>
        <taxon>Bacillota</taxon>
        <taxon>Bacilli</taxon>
        <taxon>Bacillales</taxon>
        <taxon>Paenibacillaceae</taxon>
        <taxon>Paenibacillus</taxon>
    </lineage>
</organism>
<name>A0A368VEJ7_9BACL</name>
<evidence type="ECO:0000256" key="1">
    <source>
        <dbReference type="SAM" id="Phobius"/>
    </source>
</evidence>
<feature type="transmembrane region" description="Helical" evidence="1">
    <location>
        <begin position="113"/>
        <end position="135"/>
    </location>
</feature>
<keyword evidence="3" id="KW-1185">Reference proteome</keyword>
<reference evidence="2 3" key="1">
    <citation type="submission" date="2018-07" db="EMBL/GenBank/DDBJ databases">
        <title>Genomic Encyclopedia of Type Strains, Phase III (KMG-III): the genomes of soil and plant-associated and newly described type strains.</title>
        <authorList>
            <person name="Whitman W."/>
        </authorList>
    </citation>
    <scope>NUCLEOTIDE SEQUENCE [LARGE SCALE GENOMIC DNA]</scope>
    <source>
        <strain evidence="2 3">CECT 7506</strain>
    </source>
</reference>
<keyword evidence="1" id="KW-0812">Transmembrane</keyword>
<feature type="transmembrane region" description="Helical" evidence="1">
    <location>
        <begin position="40"/>
        <end position="62"/>
    </location>
</feature>
<accession>A0A368VEJ7</accession>